<dbReference type="STRING" id="1560234.SP90_10735"/>
<dbReference type="PROSITE" id="PS51332">
    <property type="entry name" value="B12_BINDING"/>
    <property type="match status" value="1"/>
</dbReference>
<proteinExistence type="predicted"/>
<dbReference type="SUPFAM" id="SSF102114">
    <property type="entry name" value="Radical SAM enzymes"/>
    <property type="match status" value="1"/>
</dbReference>
<evidence type="ECO:0000313" key="8">
    <source>
        <dbReference type="EMBL" id="OBQ50111.1"/>
    </source>
</evidence>
<dbReference type="GO" id="GO:0031419">
    <property type="term" value="F:cobalamin binding"/>
    <property type="evidence" value="ECO:0007669"/>
    <property type="project" value="InterPro"/>
</dbReference>
<dbReference type="GO" id="GO:0051536">
    <property type="term" value="F:iron-sulfur cluster binding"/>
    <property type="evidence" value="ECO:0007669"/>
    <property type="project" value="UniProtKB-KW"/>
</dbReference>
<organism evidence="8 9">
    <name type="scientific">Halodesulfovibrio spirochaetisodalis</name>
    <dbReference type="NCBI Taxonomy" id="1560234"/>
    <lineage>
        <taxon>Bacteria</taxon>
        <taxon>Pseudomonadati</taxon>
        <taxon>Thermodesulfobacteriota</taxon>
        <taxon>Desulfovibrionia</taxon>
        <taxon>Desulfovibrionales</taxon>
        <taxon>Desulfovibrionaceae</taxon>
        <taxon>Halodesulfovibrio</taxon>
    </lineage>
</organism>
<evidence type="ECO:0000259" key="7">
    <source>
        <dbReference type="PROSITE" id="PS51918"/>
    </source>
</evidence>
<dbReference type="InterPro" id="IPR006158">
    <property type="entry name" value="Cobalamin-bd"/>
</dbReference>
<dbReference type="Pfam" id="PF02310">
    <property type="entry name" value="B12-binding"/>
    <property type="match status" value="1"/>
</dbReference>
<feature type="domain" description="B12-binding" evidence="6">
    <location>
        <begin position="1"/>
        <end position="129"/>
    </location>
</feature>
<dbReference type="EMBL" id="JXMS01000018">
    <property type="protein sequence ID" value="OBQ50111.1"/>
    <property type="molecule type" value="Genomic_DNA"/>
</dbReference>
<keyword evidence="4" id="KW-0408">Iron</keyword>
<comment type="cofactor">
    <cofactor evidence="1">
        <name>[4Fe-4S] cluster</name>
        <dbReference type="ChEBI" id="CHEBI:49883"/>
    </cofactor>
</comment>
<keyword evidence="3" id="KW-0479">Metal-binding</keyword>
<dbReference type="InterPro" id="IPR051198">
    <property type="entry name" value="BchE-like"/>
</dbReference>
<dbReference type="OrthoDB" id="9804952at2"/>
<dbReference type="SFLD" id="SFLDS00029">
    <property type="entry name" value="Radical_SAM"/>
    <property type="match status" value="1"/>
</dbReference>
<dbReference type="AlphaFoldDB" id="A0A1B7XBI8"/>
<accession>A0A1B7XBI8</accession>
<dbReference type="GO" id="GO:0005829">
    <property type="term" value="C:cytosol"/>
    <property type="evidence" value="ECO:0007669"/>
    <property type="project" value="TreeGrafter"/>
</dbReference>
<keyword evidence="2" id="KW-0949">S-adenosyl-L-methionine</keyword>
<protein>
    <submittedName>
        <fullName evidence="8">Radical SAM protein</fullName>
    </submittedName>
</protein>
<dbReference type="GO" id="GO:0046872">
    <property type="term" value="F:metal ion binding"/>
    <property type="evidence" value="ECO:0007669"/>
    <property type="project" value="UniProtKB-KW"/>
</dbReference>
<reference evidence="8 9" key="1">
    <citation type="submission" date="2015-01" db="EMBL/GenBank/DDBJ databases">
        <title>Desulfovibrio sp. JC271 draft genome sequence.</title>
        <authorList>
            <person name="Shivani Y."/>
            <person name="Subhash Y."/>
            <person name="Sasikala C."/>
            <person name="Ramana C.V."/>
        </authorList>
    </citation>
    <scope>NUCLEOTIDE SEQUENCE [LARGE SCALE GENOMIC DNA]</scope>
    <source>
        <strain evidence="8 9">JC271</strain>
    </source>
</reference>
<dbReference type="PANTHER" id="PTHR43409:SF7">
    <property type="entry name" value="BLL1977 PROTEIN"/>
    <property type="match status" value="1"/>
</dbReference>
<dbReference type="InterPro" id="IPR006638">
    <property type="entry name" value="Elp3/MiaA/NifB-like_rSAM"/>
</dbReference>
<dbReference type="SFLD" id="SFLDG01082">
    <property type="entry name" value="B12-binding_domain_containing"/>
    <property type="match status" value="1"/>
</dbReference>
<comment type="caution">
    <text evidence="8">The sequence shown here is derived from an EMBL/GenBank/DDBJ whole genome shotgun (WGS) entry which is preliminary data.</text>
</comment>
<dbReference type="SUPFAM" id="SSF52242">
    <property type="entry name" value="Cobalamin (vitamin B12)-binding domain"/>
    <property type="match status" value="1"/>
</dbReference>
<evidence type="ECO:0000256" key="1">
    <source>
        <dbReference type="ARBA" id="ARBA00001966"/>
    </source>
</evidence>
<dbReference type="InterPro" id="IPR007197">
    <property type="entry name" value="rSAM"/>
</dbReference>
<dbReference type="RefSeq" id="WP_066855735.1">
    <property type="nucleotide sequence ID" value="NZ_JXMS01000018.1"/>
</dbReference>
<feature type="domain" description="Radical SAM core" evidence="7">
    <location>
        <begin position="159"/>
        <end position="358"/>
    </location>
</feature>
<dbReference type="SMART" id="SM00729">
    <property type="entry name" value="Elp3"/>
    <property type="match status" value="1"/>
</dbReference>
<dbReference type="InterPro" id="IPR036724">
    <property type="entry name" value="Cobalamin-bd_sf"/>
</dbReference>
<dbReference type="Gene3D" id="3.40.50.280">
    <property type="entry name" value="Cobalamin-binding domain"/>
    <property type="match status" value="1"/>
</dbReference>
<dbReference type="PANTHER" id="PTHR43409">
    <property type="entry name" value="ANAEROBIC MAGNESIUM-PROTOPORPHYRIN IX MONOMETHYL ESTER CYCLASE-RELATED"/>
    <property type="match status" value="1"/>
</dbReference>
<evidence type="ECO:0000256" key="3">
    <source>
        <dbReference type="ARBA" id="ARBA00022723"/>
    </source>
</evidence>
<dbReference type="Proteomes" id="UP000091979">
    <property type="component" value="Unassembled WGS sequence"/>
</dbReference>
<keyword evidence="5" id="KW-0411">Iron-sulfur</keyword>
<evidence type="ECO:0000256" key="5">
    <source>
        <dbReference type="ARBA" id="ARBA00023014"/>
    </source>
</evidence>
<dbReference type="GO" id="GO:0003824">
    <property type="term" value="F:catalytic activity"/>
    <property type="evidence" value="ECO:0007669"/>
    <property type="project" value="InterPro"/>
</dbReference>
<evidence type="ECO:0000256" key="4">
    <source>
        <dbReference type="ARBA" id="ARBA00023004"/>
    </source>
</evidence>
<keyword evidence="9" id="KW-1185">Reference proteome</keyword>
<evidence type="ECO:0000256" key="2">
    <source>
        <dbReference type="ARBA" id="ARBA00022691"/>
    </source>
</evidence>
<gene>
    <name evidence="8" type="ORF">SP90_10735</name>
</gene>
<dbReference type="PROSITE" id="PS51918">
    <property type="entry name" value="RADICAL_SAM"/>
    <property type="match status" value="1"/>
</dbReference>
<sequence>MKIRLIYPYWQKLARQTEFHLPPYGPVSFAATVPDDVEIEFIDDNLETWDYETDADIVALSIMLTCQIPKAMEIAAEYRKRGVPVMCGGIAAMLHADEVAPQVDSIFLGEAEGRTEKVLEDFRKGKMKRVYDYMGQLPDINLVGHARRDILNRDNYNYRGVQMLDLISASRGCKFNCFPCCTSYLGGRQFRPRPIDTVISELDAIQNNRVFMVDNSLSQDKEWLIDLFTEMIPLKKKWVSHPVMYDEKVMDLAAQAGCWYVYQAIFDTSDVIRDRIKMLKDHGIGIEGTILLGTDDHDEDYIKRLVDFLLEMELDIAEFTIMTPFPHTPLRAKLEKEKRILHNDWSKYTTDQVVYQPKEMSVESLQNMYDYCWDTFYAENGHQVHMGELFKQVIRKEMDDGTYRRYDPKRKTGFSAAQKAS</sequence>
<dbReference type="PATRIC" id="fig|1560234.3.peg.1002"/>
<dbReference type="InterPro" id="IPR058240">
    <property type="entry name" value="rSAM_sf"/>
</dbReference>
<name>A0A1B7XBI8_9BACT</name>
<evidence type="ECO:0000313" key="9">
    <source>
        <dbReference type="Proteomes" id="UP000091979"/>
    </source>
</evidence>
<evidence type="ECO:0000259" key="6">
    <source>
        <dbReference type="PROSITE" id="PS51332"/>
    </source>
</evidence>